<proteinExistence type="predicted"/>
<evidence type="ECO:0008006" key="4">
    <source>
        <dbReference type="Google" id="ProtNLM"/>
    </source>
</evidence>
<evidence type="ECO:0000313" key="2">
    <source>
        <dbReference type="EMBL" id="TNV77259.1"/>
    </source>
</evidence>
<sequence length="211" mass="23400">MTSKLTSLLLSFMNWMTWYVQSVHLADSSVATLSWYSSSSSYPCVHSLMDSLYPRALSSSHPALCSSANTPCNPSLSHLCSSTCPCVLSIRLAFCCSLICSQSYAFSSFALISLVETQQNAMFDAPCCFLCLTKPSFTSDWRMVRNLPRSQDWSLAHSSSSFWVQSSSSWERKQSRMVNLWSSLFYGVDSRVIGCSGSECEISVRVSISRG</sequence>
<keyword evidence="1" id="KW-0732">Signal</keyword>
<gene>
    <name evidence="2" type="ORF">FGO68_gene1102</name>
</gene>
<comment type="caution">
    <text evidence="2">The sequence shown here is derived from an EMBL/GenBank/DDBJ whole genome shotgun (WGS) entry which is preliminary data.</text>
</comment>
<dbReference type="EMBL" id="RRYP01012216">
    <property type="protein sequence ID" value="TNV77259.1"/>
    <property type="molecule type" value="Genomic_DNA"/>
</dbReference>
<dbReference type="AlphaFoldDB" id="A0A8J8NN11"/>
<feature type="signal peptide" evidence="1">
    <location>
        <begin position="1"/>
        <end position="22"/>
    </location>
</feature>
<organism evidence="2 3">
    <name type="scientific">Halteria grandinella</name>
    <dbReference type="NCBI Taxonomy" id="5974"/>
    <lineage>
        <taxon>Eukaryota</taxon>
        <taxon>Sar</taxon>
        <taxon>Alveolata</taxon>
        <taxon>Ciliophora</taxon>
        <taxon>Intramacronucleata</taxon>
        <taxon>Spirotrichea</taxon>
        <taxon>Stichotrichia</taxon>
        <taxon>Sporadotrichida</taxon>
        <taxon>Halteriidae</taxon>
        <taxon>Halteria</taxon>
    </lineage>
</organism>
<keyword evidence="3" id="KW-1185">Reference proteome</keyword>
<accession>A0A8J8NN11</accession>
<protein>
    <recommendedName>
        <fullName evidence="4">Secreted protein</fullName>
    </recommendedName>
</protein>
<evidence type="ECO:0000256" key="1">
    <source>
        <dbReference type="SAM" id="SignalP"/>
    </source>
</evidence>
<feature type="chain" id="PRO_5035160386" description="Secreted protein" evidence="1">
    <location>
        <begin position="23"/>
        <end position="211"/>
    </location>
</feature>
<evidence type="ECO:0000313" key="3">
    <source>
        <dbReference type="Proteomes" id="UP000785679"/>
    </source>
</evidence>
<reference evidence="2" key="1">
    <citation type="submission" date="2019-06" db="EMBL/GenBank/DDBJ databases">
        <authorList>
            <person name="Zheng W."/>
        </authorList>
    </citation>
    <scope>NUCLEOTIDE SEQUENCE</scope>
    <source>
        <strain evidence="2">QDHG01</strain>
    </source>
</reference>
<name>A0A8J8NN11_HALGN</name>
<dbReference type="Proteomes" id="UP000785679">
    <property type="component" value="Unassembled WGS sequence"/>
</dbReference>